<dbReference type="Gene3D" id="2.60.40.10">
    <property type="entry name" value="Immunoglobulins"/>
    <property type="match status" value="1"/>
</dbReference>
<gene>
    <name evidence="3" type="ORF">QNI22_14900</name>
</gene>
<keyword evidence="4" id="KW-1185">Reference proteome</keyword>
<dbReference type="PANTHER" id="PTHR43118:SF1">
    <property type="entry name" value="RHAMNOGALACTURONAN LYASE (EUROFUNG)"/>
    <property type="match status" value="1"/>
</dbReference>
<dbReference type="CDD" id="cd10318">
    <property type="entry name" value="RGL11"/>
    <property type="match status" value="1"/>
</dbReference>
<evidence type="ECO:0000259" key="2">
    <source>
        <dbReference type="Pfam" id="PF21348"/>
    </source>
</evidence>
<name>A0AAE3R701_9BACT</name>
<proteinExistence type="predicted"/>
<evidence type="ECO:0000259" key="1">
    <source>
        <dbReference type="Pfam" id="PF18370"/>
    </source>
</evidence>
<dbReference type="InterPro" id="IPR049366">
    <property type="entry name" value="RGL11_C"/>
</dbReference>
<dbReference type="Proteomes" id="UP001232063">
    <property type="component" value="Unassembled WGS sequence"/>
</dbReference>
<feature type="domain" description="Rhamnogalacturonan I lyase beta-sheet" evidence="1">
    <location>
        <begin position="43"/>
        <end position="120"/>
    </location>
</feature>
<dbReference type="InterPro" id="IPR013783">
    <property type="entry name" value="Ig-like_fold"/>
</dbReference>
<dbReference type="NCBIfam" id="TIGR04183">
    <property type="entry name" value="Por_Secre_tail"/>
    <property type="match status" value="1"/>
</dbReference>
<dbReference type="InterPro" id="IPR026444">
    <property type="entry name" value="Secre_tail"/>
</dbReference>
<organism evidence="3 4">
    <name type="scientific">Xanthocytophaga agilis</name>
    <dbReference type="NCBI Taxonomy" id="3048010"/>
    <lineage>
        <taxon>Bacteria</taxon>
        <taxon>Pseudomonadati</taxon>
        <taxon>Bacteroidota</taxon>
        <taxon>Cytophagia</taxon>
        <taxon>Cytophagales</taxon>
        <taxon>Rhodocytophagaceae</taxon>
        <taxon>Xanthocytophaga</taxon>
    </lineage>
</organism>
<comment type="caution">
    <text evidence="3">The sequence shown here is derived from an EMBL/GenBank/DDBJ whole genome shotgun (WGS) entry which is preliminary data.</text>
</comment>
<protein>
    <submittedName>
        <fullName evidence="3">T9SS type A sorting domain-containing protein</fullName>
    </submittedName>
</protein>
<feature type="domain" description="Rhamnogalacturonan lyase family 11 C-terminal" evidence="2">
    <location>
        <begin position="149"/>
        <end position="650"/>
    </location>
</feature>
<dbReference type="InterPro" id="IPR034641">
    <property type="entry name" value="RGL11"/>
</dbReference>
<dbReference type="PANTHER" id="PTHR43118">
    <property type="entry name" value="RHAMNOGALACTURONAN LYASE (EUROFUNG)"/>
    <property type="match status" value="1"/>
</dbReference>
<evidence type="ECO:0000313" key="3">
    <source>
        <dbReference type="EMBL" id="MDJ1501953.1"/>
    </source>
</evidence>
<accession>A0AAE3R701</accession>
<dbReference type="SUPFAM" id="SSF69318">
    <property type="entry name" value="Integrin alpha N-terminal domain"/>
    <property type="match status" value="1"/>
</dbReference>
<evidence type="ECO:0000313" key="4">
    <source>
        <dbReference type="Proteomes" id="UP001232063"/>
    </source>
</evidence>
<reference evidence="3" key="1">
    <citation type="submission" date="2023-05" db="EMBL/GenBank/DDBJ databases">
        <authorList>
            <person name="Zhang X."/>
        </authorList>
    </citation>
    <scope>NUCLEOTIDE SEQUENCE</scope>
    <source>
        <strain evidence="3">BD1B2-1</strain>
    </source>
</reference>
<dbReference type="InterPro" id="IPR028994">
    <property type="entry name" value="Integrin_alpha_N"/>
</dbReference>
<dbReference type="InterPro" id="IPR041624">
    <property type="entry name" value="RGI_lyase"/>
</dbReference>
<dbReference type="Pfam" id="PF21348">
    <property type="entry name" value="RGL11_C"/>
    <property type="match status" value="1"/>
</dbReference>
<dbReference type="EMBL" id="JASJOU010000004">
    <property type="protein sequence ID" value="MDJ1501953.1"/>
    <property type="molecule type" value="Genomic_DNA"/>
</dbReference>
<dbReference type="RefSeq" id="WP_314511705.1">
    <property type="nucleotide sequence ID" value="NZ_JASJOU010000004.1"/>
</dbReference>
<sequence length="742" mass="82427">MKINYFSLLYRRVQLIVLFLGILSVSDIQAQISDHHYGNKRIKAEDLDRGVVAVRYDTSKVFISWRLLTSDPEQSGFDVYRITDHWRVAKLNRKLLKTVTYWIDSTADLTRDNTYYIQPAYYGWYFPIGYGVKDGNAFTLEANTSIRQYLSVPLAVPSGGTTPDNVAYTYNANDASVGDLDGDGEYEIILKWDPSNAKDNSQSGFTGNVYLDAYKLDGRQLWRIDLGRNIRAGAHYTQFMVYDLDGDGRAEIACKTADGTIDGRGKAIGDTTKDWRNPYGYILSGPEYLTVFDGRTGAALSTVQYVPQRHPVAGDNPTPDEMRAVWGDNYGNRIDRFLACVAYLDGKRPSLVMCRGYYTRTVLVAWDFKNKKLTQRWLFDSDDSTGTYLSYRGQGNHNLTVGDIDEDGKDEIVYGSCAIDDNGKGMYTTGRGHGDALHMSDMDPSRPGLEVFSPHESPSSYGNYPLDFREARTGTLIWGGPGPNQGDVGRGIAIDIDPRYLGYEAWATRGGLYSAKGVQISATRPSQINFAAWWDGDLLRELLDGTSISKWNYVAGTSNLLLNAFSVGAASNNGTKATPCLSADLFGDWREEIIWRNANNQELLIFTTTIPTPYRMPTLMQDRQYRLSIAWQNVAYNQPPHPGFYLGTDSTGSVSSARISPDLTPAEDWAEVSVGPNPSVDGFEIQVGKGVFHYQIYESSGRLVDSGTGKDHLTVGKKLTAGAYIIKISSGDHSKVVKVVKQ</sequence>
<dbReference type="Pfam" id="PF18370">
    <property type="entry name" value="RGI_lyase"/>
    <property type="match status" value="1"/>
</dbReference>
<dbReference type="AlphaFoldDB" id="A0AAE3R701"/>